<dbReference type="InterPro" id="IPR036812">
    <property type="entry name" value="NAD(P)_OxRdtase_dom_sf"/>
</dbReference>
<evidence type="ECO:0000256" key="2">
    <source>
        <dbReference type="ARBA" id="ARBA00022857"/>
    </source>
</evidence>
<dbReference type="Gene3D" id="3.20.20.100">
    <property type="entry name" value="NADP-dependent oxidoreductase domain"/>
    <property type="match status" value="1"/>
</dbReference>
<feature type="active site" description="Proton donor" evidence="4">
    <location>
        <position position="37"/>
    </location>
</feature>
<protein>
    <recommendedName>
        <fullName evidence="8">NADP-dependent oxidoreductase domain-containing protein</fullName>
    </recommendedName>
</protein>
<evidence type="ECO:0000256" key="1">
    <source>
        <dbReference type="ARBA" id="ARBA00007905"/>
    </source>
</evidence>
<comment type="similarity">
    <text evidence="1">Belongs to the aldo/keto reductase family.</text>
</comment>
<dbReference type="AlphaFoldDB" id="A0A6V4LVG3"/>
<evidence type="ECO:0000256" key="4">
    <source>
        <dbReference type="PIRSR" id="PIRSR000097-1"/>
    </source>
</evidence>
<feature type="compositionally biased region" description="Basic and acidic residues" evidence="7">
    <location>
        <begin position="109"/>
        <end position="122"/>
    </location>
</feature>
<keyword evidence="3" id="KW-0560">Oxidoreductase</keyword>
<dbReference type="SUPFAM" id="SSF51430">
    <property type="entry name" value="NAD(P)-linked oxidoreductase"/>
    <property type="match status" value="1"/>
</dbReference>
<gene>
    <name evidence="9" type="ORF">CPOL0286_LOCUS12756</name>
</gene>
<dbReference type="Pfam" id="PF00248">
    <property type="entry name" value="Aldo_ket_red"/>
    <property type="match status" value="1"/>
</dbReference>
<evidence type="ECO:0000259" key="8">
    <source>
        <dbReference type="Pfam" id="PF00248"/>
    </source>
</evidence>
<dbReference type="PANTHER" id="PTHR11732">
    <property type="entry name" value="ALDO/KETO REDUCTASE"/>
    <property type="match status" value="1"/>
</dbReference>
<feature type="domain" description="NADP-dependent oxidoreductase" evidence="8">
    <location>
        <begin position="5"/>
        <end position="294"/>
    </location>
</feature>
<name>A0A6V4LVG3_9EUKA</name>
<feature type="binding site" evidence="5">
    <location>
        <position position="99"/>
    </location>
    <ligand>
        <name>substrate</name>
    </ligand>
</feature>
<evidence type="ECO:0000313" key="9">
    <source>
        <dbReference type="EMBL" id="CAE2239805.1"/>
    </source>
</evidence>
<dbReference type="PRINTS" id="PR00069">
    <property type="entry name" value="ALDKETRDTASE"/>
</dbReference>
<feature type="site" description="Lowers pKa of active site Tyr" evidence="6">
    <location>
        <position position="66"/>
    </location>
</feature>
<evidence type="ECO:0000256" key="7">
    <source>
        <dbReference type="SAM" id="MobiDB-lite"/>
    </source>
</evidence>
<reference evidence="9" key="1">
    <citation type="submission" date="2021-01" db="EMBL/GenBank/DDBJ databases">
        <authorList>
            <person name="Corre E."/>
            <person name="Pelletier E."/>
            <person name="Niang G."/>
            <person name="Scheremetjew M."/>
            <person name="Finn R."/>
            <person name="Kale V."/>
            <person name="Holt S."/>
            <person name="Cochrane G."/>
            <person name="Meng A."/>
            <person name="Brown T."/>
            <person name="Cohen L."/>
        </authorList>
    </citation>
    <scope>NUCLEOTIDE SEQUENCE</scope>
    <source>
        <strain evidence="9">UIO037</strain>
    </source>
</reference>
<feature type="region of interest" description="Disordered" evidence="7">
    <location>
        <begin position="109"/>
        <end position="144"/>
    </location>
</feature>
<keyword evidence="2" id="KW-0521">NADP</keyword>
<dbReference type="GO" id="GO:0016491">
    <property type="term" value="F:oxidoreductase activity"/>
    <property type="evidence" value="ECO:0007669"/>
    <property type="project" value="UniProtKB-KW"/>
</dbReference>
<dbReference type="EMBL" id="HBKO01027749">
    <property type="protein sequence ID" value="CAE2239805.1"/>
    <property type="molecule type" value="Transcribed_RNA"/>
</dbReference>
<organism evidence="9">
    <name type="scientific">Prymnesium polylepis</name>
    <dbReference type="NCBI Taxonomy" id="72548"/>
    <lineage>
        <taxon>Eukaryota</taxon>
        <taxon>Haptista</taxon>
        <taxon>Haptophyta</taxon>
        <taxon>Prymnesiophyceae</taxon>
        <taxon>Prymnesiales</taxon>
        <taxon>Prymnesiaceae</taxon>
        <taxon>Prymnesium</taxon>
    </lineage>
</organism>
<dbReference type="InterPro" id="IPR023210">
    <property type="entry name" value="NADP_OxRdtase_dom"/>
</dbReference>
<dbReference type="PIRSF" id="PIRSF000097">
    <property type="entry name" value="AKR"/>
    <property type="match status" value="1"/>
</dbReference>
<proteinExistence type="inferred from homology"/>
<evidence type="ECO:0000256" key="3">
    <source>
        <dbReference type="ARBA" id="ARBA00023002"/>
    </source>
</evidence>
<dbReference type="PROSITE" id="PS00798">
    <property type="entry name" value="ALDOKETO_REDUCTASE_1"/>
    <property type="match status" value="1"/>
</dbReference>
<sequence>MPLVGLGTWKSKDGVVGEAVKAAIAAGYRHIDCAHCYDNEHEVGAALQELFEAGTVSRDELFIVSKLWNTKHEERDVERALRHTLSKLRLDRVDLYLVHWPTAWRRTEGHVGPEGNFPRRTDGSGPAYDYEAPREDGSDGIVDPSETWRGMEGVYAKGLARAIGVSNFSVKQLEALAKSASVPCMVNQVESHPLLPQREMVEYCSRQNIAVTAYSPLGSPDNVRARKESDPSLLRDEQISKIGGCYGKSAAQVLVRFHTQRGVVAIPKSKTPAYMAANLDTFDFTISDEHMAALIAMEMPFRYGPNERDKAHPHFPWPEEFATAAATS</sequence>
<evidence type="ECO:0000256" key="6">
    <source>
        <dbReference type="PIRSR" id="PIRSR000097-3"/>
    </source>
</evidence>
<dbReference type="InterPro" id="IPR020471">
    <property type="entry name" value="AKR"/>
</dbReference>
<dbReference type="FunFam" id="3.20.20.100:FF:000006">
    <property type="entry name" value="Aldo-keto reductase family 1 member A1"/>
    <property type="match status" value="1"/>
</dbReference>
<dbReference type="PROSITE" id="PS00062">
    <property type="entry name" value="ALDOKETO_REDUCTASE_2"/>
    <property type="match status" value="1"/>
</dbReference>
<evidence type="ECO:0000256" key="5">
    <source>
        <dbReference type="PIRSR" id="PIRSR000097-2"/>
    </source>
</evidence>
<dbReference type="InterPro" id="IPR018170">
    <property type="entry name" value="Aldo/ket_reductase_CS"/>
</dbReference>
<accession>A0A6V4LVG3</accession>